<dbReference type="InterPro" id="IPR000030">
    <property type="entry name" value="PPE_dom"/>
</dbReference>
<dbReference type="FunFam" id="1.20.1260.20:FF:000001">
    <property type="entry name" value="PPE family protein PPE41"/>
    <property type="match status" value="1"/>
</dbReference>
<dbReference type="AlphaFoldDB" id="A0A0E3WBD0"/>
<feature type="region of interest" description="Disordered" evidence="2">
    <location>
        <begin position="163"/>
        <end position="186"/>
    </location>
</feature>
<evidence type="ECO:0000256" key="2">
    <source>
        <dbReference type="SAM" id="MobiDB-lite"/>
    </source>
</evidence>
<dbReference type="STRING" id="141349.BN1232_00945"/>
<organism evidence="4 5">
    <name type="scientific">Mycobacterium lentiflavum</name>
    <dbReference type="NCBI Taxonomy" id="141349"/>
    <lineage>
        <taxon>Bacteria</taxon>
        <taxon>Bacillati</taxon>
        <taxon>Actinomycetota</taxon>
        <taxon>Actinomycetes</taxon>
        <taxon>Mycobacteriales</taxon>
        <taxon>Mycobacteriaceae</taxon>
        <taxon>Mycobacterium</taxon>
        <taxon>Mycobacterium simiae complex</taxon>
    </lineage>
</organism>
<proteinExistence type="inferred from homology"/>
<dbReference type="GO" id="GO:0052572">
    <property type="term" value="P:response to host immune response"/>
    <property type="evidence" value="ECO:0007669"/>
    <property type="project" value="TreeGrafter"/>
</dbReference>
<gene>
    <name evidence="4" type="ORF">BN1232_00945</name>
</gene>
<comment type="similarity">
    <text evidence="1">Belongs to the mycobacterial PPE family.</text>
</comment>
<feature type="compositionally biased region" description="Low complexity" evidence="2">
    <location>
        <begin position="177"/>
        <end position="186"/>
    </location>
</feature>
<accession>A0A0E3WBD0</accession>
<dbReference type="RefSeq" id="WP_090599802.1">
    <property type="nucleotide sequence ID" value="NZ_CTEE01000001.1"/>
</dbReference>
<evidence type="ECO:0000259" key="3">
    <source>
        <dbReference type="Pfam" id="PF00823"/>
    </source>
</evidence>
<reference evidence="4 5" key="1">
    <citation type="submission" date="2015-03" db="EMBL/GenBank/DDBJ databases">
        <authorList>
            <person name="Urmite Genomes"/>
        </authorList>
    </citation>
    <scope>NUCLEOTIDE SEQUENCE [LARGE SCALE GENOMIC DNA]</scope>
    <source>
        <strain evidence="4 5">CSUR P1491</strain>
    </source>
</reference>
<sequence>MDFALMPPEINSGLMYSGPGSGPMLAAAAGWDAVAVELESTASGCASEVSALTGQAWLGPSSMMMSDAATSYVDWLSAAATQAGETAAQAYAAAAVYDEAFAMTVPPQLVAANRLQLMVLVATNFLGQNTPAIAACEAQYAEMWVQDATAMYSYASASESASTLKPFDEPPQTTNPAGAADQASAAAQAAGNATAAETQAELSKVLSSAVSANIQFVNASGSTITATVPTGGTVSLGPGASLALSPGSTLSIGQGGSLAIGQASSVTLGQSSALTIGQASSVTVGQGSSVGALSIGQGGSLTVGTAGPNSSALLASSSVTGSGPVTLGTSPGSVTIGSGSVSVGSGSVQVASGGSLSVGSDATVSGSTATAAAPGSVSVGSGSISVGPGSSVAVAHGGSVSVTSGSVSVGSVAPDGTMASSSFTVGPGSAVSVGDSAHFSVGAGLSFGTGPGASVDLSYSSVTIAPQGSLDAVGNLSALKSSLAVGTHAHLAVAPKSAMALKASALAVPHDVTLAVGNATAQGSLVIDNGVAVSQTGITTVLADGTVVAGVDPSLGVSSAGSAGAASAPTLGSLSSVSSATSLSGNAGLSGLSGIQPDVGINGALDVLGSVE</sequence>
<dbReference type="SUPFAM" id="SSF140459">
    <property type="entry name" value="PE/PPE dimer-like"/>
    <property type="match status" value="1"/>
</dbReference>
<dbReference type="Proteomes" id="UP000199251">
    <property type="component" value="Unassembled WGS sequence"/>
</dbReference>
<dbReference type="InterPro" id="IPR038332">
    <property type="entry name" value="PPE_sf"/>
</dbReference>
<dbReference type="PANTHER" id="PTHR46766">
    <property type="entry name" value="GLUTAMINE-RICH PROTEIN 2"/>
    <property type="match status" value="1"/>
</dbReference>
<evidence type="ECO:0000256" key="1">
    <source>
        <dbReference type="ARBA" id="ARBA00010652"/>
    </source>
</evidence>
<evidence type="ECO:0000313" key="4">
    <source>
        <dbReference type="EMBL" id="CQD05605.1"/>
    </source>
</evidence>
<dbReference type="Pfam" id="PF00823">
    <property type="entry name" value="PPE"/>
    <property type="match status" value="1"/>
</dbReference>
<evidence type="ECO:0000313" key="5">
    <source>
        <dbReference type="Proteomes" id="UP000199251"/>
    </source>
</evidence>
<feature type="domain" description="PPE" evidence="3">
    <location>
        <begin position="2"/>
        <end position="164"/>
    </location>
</feature>
<protein>
    <submittedName>
        <fullName evidence="4">PPE family protein</fullName>
    </submittedName>
</protein>
<dbReference type="Gene3D" id="1.20.1260.20">
    <property type="entry name" value="PPE superfamily"/>
    <property type="match status" value="1"/>
</dbReference>
<dbReference type="PANTHER" id="PTHR46766:SF1">
    <property type="entry name" value="GLUTAMINE-RICH PROTEIN 2"/>
    <property type="match status" value="1"/>
</dbReference>
<name>A0A0E3WBD0_MYCLN</name>
<dbReference type="EMBL" id="CTEE01000001">
    <property type="protein sequence ID" value="CQD05605.1"/>
    <property type="molecule type" value="Genomic_DNA"/>
</dbReference>